<feature type="transmembrane region" description="Helical" evidence="1">
    <location>
        <begin position="33"/>
        <end position="52"/>
    </location>
</feature>
<dbReference type="Proteomes" id="UP000235347">
    <property type="component" value="Unassembled WGS sequence"/>
</dbReference>
<feature type="transmembrane region" description="Helical" evidence="1">
    <location>
        <begin position="132"/>
        <end position="149"/>
    </location>
</feature>
<evidence type="ECO:0000313" key="3">
    <source>
        <dbReference type="Proteomes" id="UP000235347"/>
    </source>
</evidence>
<dbReference type="RefSeq" id="WP_102609327.1">
    <property type="nucleotide sequence ID" value="NZ_CADIKD010000008.1"/>
</dbReference>
<evidence type="ECO:0000256" key="1">
    <source>
        <dbReference type="SAM" id="Phobius"/>
    </source>
</evidence>
<reference evidence="2 3" key="1">
    <citation type="submission" date="2018-01" db="EMBL/GenBank/DDBJ databases">
        <title>Whole genome analyses suggest that Burkholderia sensu lato contains two further novel genera in the rhizoxinica-symbiotica group Mycetohabitans gen. nov., and Trinickia gen. nov.: implications for the evolution of diazotrophy and nodulation in the Burkholderiaceae.</title>
        <authorList>
            <person name="Estrada-de los Santos P."/>
            <person name="Palmer M."/>
            <person name="Chavez-Ramirez B."/>
            <person name="Beukes C."/>
            <person name="Steenkamp E.T."/>
            <person name="Hirsch A.M."/>
            <person name="Manyaka P."/>
            <person name="Maluk M."/>
            <person name="Lafos M."/>
            <person name="Crook M."/>
            <person name="Gross E."/>
            <person name="Simon M.F."/>
            <person name="Bueno dos Reis Junior F."/>
            <person name="Poole P.S."/>
            <person name="Venter S.N."/>
            <person name="James E.K."/>
        </authorList>
    </citation>
    <scope>NUCLEOTIDE SEQUENCE [LARGE SCALE GENOMIC DNA]</scope>
    <source>
        <strain evidence="2 3">GP25-8</strain>
    </source>
</reference>
<comment type="caution">
    <text evidence="2">The sequence shown here is derived from an EMBL/GenBank/DDBJ whole genome shotgun (WGS) entry which is preliminary data.</text>
</comment>
<keyword evidence="1" id="KW-1133">Transmembrane helix</keyword>
<sequence length="172" mass="18859">MHFIPTYVYVLFCVLVYLGIRRSFARTTRPERLLIFPFVFLAFGAASLDRAFPGADASAYALAFATLAAGAGIGWLHASRWRLQFNVSDARIKVRVPGDPSLLATLMLAFAIRFIEQYAIAIHAAWSKTGSFEMISFAAWGLLAGMPLGRATNVVARALVARRDVDGVPTFD</sequence>
<dbReference type="EMBL" id="PNYB01000005">
    <property type="protein sequence ID" value="PMS26232.1"/>
    <property type="molecule type" value="Genomic_DNA"/>
</dbReference>
<evidence type="ECO:0008006" key="4">
    <source>
        <dbReference type="Google" id="ProtNLM"/>
    </source>
</evidence>
<feature type="transmembrane region" description="Helical" evidence="1">
    <location>
        <begin position="102"/>
        <end position="126"/>
    </location>
</feature>
<feature type="transmembrane region" description="Helical" evidence="1">
    <location>
        <begin position="58"/>
        <end position="81"/>
    </location>
</feature>
<evidence type="ECO:0000313" key="2">
    <source>
        <dbReference type="EMBL" id="PMS26232.1"/>
    </source>
</evidence>
<proteinExistence type="predicted"/>
<keyword evidence="3" id="KW-1185">Reference proteome</keyword>
<name>A0A2N7WA09_9BURK</name>
<dbReference type="AlphaFoldDB" id="A0A2N7WA09"/>
<protein>
    <recommendedName>
        <fullName evidence="4">DUF1453 domain-containing protein</fullName>
    </recommendedName>
</protein>
<organism evidence="2 3">
    <name type="scientific">Trinickia soli</name>
    <dbReference type="NCBI Taxonomy" id="380675"/>
    <lineage>
        <taxon>Bacteria</taxon>
        <taxon>Pseudomonadati</taxon>
        <taxon>Pseudomonadota</taxon>
        <taxon>Betaproteobacteria</taxon>
        <taxon>Burkholderiales</taxon>
        <taxon>Burkholderiaceae</taxon>
        <taxon>Trinickia</taxon>
    </lineage>
</organism>
<accession>A0A2N7WA09</accession>
<keyword evidence="1" id="KW-0812">Transmembrane</keyword>
<feature type="transmembrane region" description="Helical" evidence="1">
    <location>
        <begin position="6"/>
        <end position="24"/>
    </location>
</feature>
<keyword evidence="1" id="KW-0472">Membrane</keyword>
<gene>
    <name evidence="2" type="ORF">C0Z19_08400</name>
</gene>